<evidence type="ECO:0000259" key="4">
    <source>
        <dbReference type="Pfam" id="PF22939"/>
    </source>
</evidence>
<feature type="repeat" description="ANK" evidence="2">
    <location>
        <begin position="1204"/>
        <end position="1236"/>
    </location>
</feature>
<comment type="caution">
    <text evidence="6">The sequence shown here is derived from an EMBL/GenBank/DDBJ whole genome shotgun (WGS) entry which is preliminary data.</text>
</comment>
<reference evidence="6 7" key="1">
    <citation type="journal article" date="2018" name="PLoS Pathog.">
        <title>Evolution of structural diversity of trichothecenes, a family of toxins produced by plant pathogenic and entomopathogenic fungi.</title>
        <authorList>
            <person name="Proctor R.H."/>
            <person name="McCormick S.P."/>
            <person name="Kim H.S."/>
            <person name="Cardoza R.E."/>
            <person name="Stanley A.M."/>
            <person name="Lindo L."/>
            <person name="Kelly A."/>
            <person name="Brown D.W."/>
            <person name="Lee T."/>
            <person name="Vaughan M.M."/>
            <person name="Alexander N.J."/>
            <person name="Busman M."/>
            <person name="Gutierrez S."/>
        </authorList>
    </citation>
    <scope>NUCLEOTIDE SEQUENCE [LARGE SCALE GENOMIC DNA]</scope>
    <source>
        <strain evidence="6 7">IBT 40837</strain>
    </source>
</reference>
<dbReference type="Pfam" id="PF12796">
    <property type="entry name" value="Ank_2"/>
    <property type="match status" value="2"/>
</dbReference>
<feature type="repeat" description="ANK" evidence="2">
    <location>
        <begin position="915"/>
        <end position="936"/>
    </location>
</feature>
<dbReference type="Gene3D" id="1.25.40.20">
    <property type="entry name" value="Ankyrin repeat-containing domain"/>
    <property type="match status" value="2"/>
</dbReference>
<feature type="domain" description="GPI inositol-deacylase winged helix" evidence="4">
    <location>
        <begin position="647"/>
        <end position="726"/>
    </location>
</feature>
<dbReference type="Pfam" id="PF00023">
    <property type="entry name" value="Ank"/>
    <property type="match status" value="2"/>
</dbReference>
<dbReference type="PROSITE" id="PS50297">
    <property type="entry name" value="ANK_REP_REGION"/>
    <property type="match status" value="5"/>
</dbReference>
<feature type="repeat" description="ANK" evidence="2">
    <location>
        <begin position="984"/>
        <end position="1013"/>
    </location>
</feature>
<dbReference type="InterPro" id="IPR056884">
    <property type="entry name" value="NPHP3-like_N"/>
</dbReference>
<feature type="domain" description="Nucleoside phosphorylase" evidence="3">
    <location>
        <begin position="15"/>
        <end position="268"/>
    </location>
</feature>
<dbReference type="Proteomes" id="UP000266272">
    <property type="component" value="Unassembled WGS sequence"/>
</dbReference>
<keyword evidence="7" id="KW-1185">Reference proteome</keyword>
<dbReference type="PANTHER" id="PTHR46082:SF11">
    <property type="entry name" value="AAA+ ATPASE DOMAIN-CONTAINING PROTEIN-RELATED"/>
    <property type="match status" value="1"/>
</dbReference>
<dbReference type="InterPro" id="IPR053137">
    <property type="entry name" value="NLR-like"/>
</dbReference>
<dbReference type="Gene3D" id="3.40.50.1580">
    <property type="entry name" value="Nucleoside phosphorylase domain"/>
    <property type="match status" value="1"/>
</dbReference>
<dbReference type="PANTHER" id="PTHR46082">
    <property type="entry name" value="ATP/GTP-BINDING PROTEIN-RELATED"/>
    <property type="match status" value="1"/>
</dbReference>
<feature type="repeat" description="ANK" evidence="2">
    <location>
        <begin position="947"/>
        <end position="980"/>
    </location>
</feature>
<sequence>MAAATKNYRYQDYTVAWICALPLELAAAEAMLDEIHPSLPAKPSDDNAYILGKIFAHNVVIACLPSGVYGTTSATAVATQMRSTFKSIRFFLMVGIGGGAPGKNEDIRLGDVVVSKPTRDLGGVVQYDYGKAMSNGRFQRTGVLNKPPTILLTAISALQAAHMLRPNKISSLISDAVMRNPIIAQTFAHPGEDQDLLFDHEYDHPDSEDTCINCDQKRVVKRLSRARSDPLIHYGLIASGNQVVKDSRIRDELVQELGIICFEMEAAGLMGNFPCLNYAAATAAAYAKELLSVLHANQVVDTPPADLSVSSYIGDAPYRMKSTTSVILRENVDEDLIERISNYDHKKIHRKLSQKRLIGTTQWFLNHPDFQAWFTEKKVSSLWCSGKIGSGKTMIATSVVEAAKSRFPEPQSPTVYFYCDYGHYGKIDASYIVCSFIRQICEFLYQTSGHYPDEVVQDLRKFFGPRRTRPDFDDLQEIFTRLFHAAPDTIYIVDGIDALREDHAKRLLTFIQRLFCSSDLLKGSRILLLSRDQVPGYINIDTFMRGIRRISTSRNVMQDIETYIETSIADKMMYRKLTSDDSLLEEIKLILLTDSSDMFLWVYLQLEILWDTCRTDADIHLALDTLPRDIEEIYSRCVGRIDFKDNWALKVLKWVSFANKPLHIEELKEAVAFDSIDTEWDASKKPQSDFIIGCCANLVVMDPTDNCVRFAHSSVKQYLEEDRKKSIGERLVPGYPAEETGDLECGEYCITYLSFSDFSLQLSNRLIEKTTIAVPPPFSIAHSVSSTSTGLSKFFSRHLQTQKRPVSVSFRTMRAPAPPNRTQYVFLDYAIANWASHTKQMPRTSPRWEQFERLATCFNETWNFHPWVPGGRSHDSYLHGLFGWAVREQHKPLLSIVQDMGPSLQRICNLPLVGEGLPALHIASKLGHEEIVKVLVTFCDVNYVDQDACTPLHYAAGKGHLDISLLLLLQKGIRVDVNSRLQCTPLWQATNNGHEATVSLLVDKGASLEAKDATLRQTPLSRAVENEHLEIVRFLLGKGARTESRDADGQTPLGLAIEKRNKLIIEALLLKSAKLDSKYLGGWSLLLWATENGIATIVKAFIEKDASYFNKDLVALADSKAHKAVVVALLSKRGLYDSGELLSWAVNDNHLIVVKVLFEMGADPNTLDPTYNQTVLYWAVKARNEPLAKFLLQKGANPNCKDAYGATPLHHAAWFGSEALVGLLLDNGADPNSEDENLATPLQSAIGEGVTRRLLEKGADPNKKTRYGTSPIDNALKAGDGAVAKVLQDFIDAMLIDHSGASPGYS</sequence>
<dbReference type="OrthoDB" id="1577640at2759"/>
<dbReference type="Pfam" id="PF01048">
    <property type="entry name" value="PNP_UDP_1"/>
    <property type="match status" value="1"/>
</dbReference>
<evidence type="ECO:0000256" key="2">
    <source>
        <dbReference type="PROSITE-ProRule" id="PRU00023"/>
    </source>
</evidence>
<dbReference type="InterPro" id="IPR035994">
    <property type="entry name" value="Nucleoside_phosphorylase_sf"/>
</dbReference>
<evidence type="ECO:0000256" key="1">
    <source>
        <dbReference type="ARBA" id="ARBA00022737"/>
    </source>
</evidence>
<organism evidence="6 7">
    <name type="scientific">Trichoderma arundinaceum</name>
    <dbReference type="NCBI Taxonomy" id="490622"/>
    <lineage>
        <taxon>Eukaryota</taxon>
        <taxon>Fungi</taxon>
        <taxon>Dikarya</taxon>
        <taxon>Ascomycota</taxon>
        <taxon>Pezizomycotina</taxon>
        <taxon>Sordariomycetes</taxon>
        <taxon>Hypocreomycetidae</taxon>
        <taxon>Hypocreales</taxon>
        <taxon>Hypocreaceae</taxon>
        <taxon>Trichoderma</taxon>
    </lineage>
</organism>
<accession>A0A395N9F1</accession>
<dbReference type="PROSITE" id="PS50088">
    <property type="entry name" value="ANK_REPEAT"/>
    <property type="match status" value="6"/>
</dbReference>
<evidence type="ECO:0000313" key="6">
    <source>
        <dbReference type="EMBL" id="RFU72758.1"/>
    </source>
</evidence>
<dbReference type="SUPFAM" id="SSF48403">
    <property type="entry name" value="Ankyrin repeat"/>
    <property type="match status" value="1"/>
</dbReference>
<gene>
    <name evidence="6" type="ORF">TARUN_9500</name>
</gene>
<dbReference type="InterPro" id="IPR027417">
    <property type="entry name" value="P-loop_NTPase"/>
</dbReference>
<feature type="repeat" description="ANK" evidence="2">
    <location>
        <begin position="1015"/>
        <end position="1047"/>
    </location>
</feature>
<dbReference type="STRING" id="490622.A0A395N9F1"/>
<dbReference type="InterPro" id="IPR002110">
    <property type="entry name" value="Ankyrin_rpt"/>
</dbReference>
<evidence type="ECO:0000259" key="5">
    <source>
        <dbReference type="Pfam" id="PF24883"/>
    </source>
</evidence>
<dbReference type="SUPFAM" id="SSF53167">
    <property type="entry name" value="Purine and uridine phosphorylases"/>
    <property type="match status" value="1"/>
</dbReference>
<keyword evidence="2" id="KW-0040">ANK repeat</keyword>
<evidence type="ECO:0000313" key="7">
    <source>
        <dbReference type="Proteomes" id="UP000266272"/>
    </source>
</evidence>
<dbReference type="Pfam" id="PF24883">
    <property type="entry name" value="NPHP3_N"/>
    <property type="match status" value="1"/>
</dbReference>
<dbReference type="InterPro" id="IPR054471">
    <property type="entry name" value="GPIID_WHD"/>
</dbReference>
<protein>
    <submittedName>
        <fullName evidence="6">Ankyrin repeat-containing</fullName>
    </submittedName>
</protein>
<evidence type="ECO:0000259" key="3">
    <source>
        <dbReference type="Pfam" id="PF01048"/>
    </source>
</evidence>
<dbReference type="InterPro" id="IPR036770">
    <property type="entry name" value="Ankyrin_rpt-contain_sf"/>
</dbReference>
<name>A0A395N9F1_TRIAR</name>
<keyword evidence="1" id="KW-0677">Repeat</keyword>
<dbReference type="GO" id="GO:0009116">
    <property type="term" value="P:nucleoside metabolic process"/>
    <property type="evidence" value="ECO:0007669"/>
    <property type="project" value="InterPro"/>
</dbReference>
<dbReference type="EMBL" id="PXOA01000778">
    <property type="protein sequence ID" value="RFU72758.1"/>
    <property type="molecule type" value="Genomic_DNA"/>
</dbReference>
<dbReference type="SUPFAM" id="SSF52540">
    <property type="entry name" value="P-loop containing nucleoside triphosphate hydrolases"/>
    <property type="match status" value="1"/>
</dbReference>
<dbReference type="GO" id="GO:0003824">
    <property type="term" value="F:catalytic activity"/>
    <property type="evidence" value="ECO:0007669"/>
    <property type="project" value="InterPro"/>
</dbReference>
<dbReference type="Gene3D" id="3.40.50.300">
    <property type="entry name" value="P-loop containing nucleotide triphosphate hydrolases"/>
    <property type="match status" value="1"/>
</dbReference>
<dbReference type="Pfam" id="PF22939">
    <property type="entry name" value="WHD_GPIID"/>
    <property type="match status" value="1"/>
</dbReference>
<feature type="repeat" description="ANK" evidence="2">
    <location>
        <begin position="1171"/>
        <end position="1203"/>
    </location>
</feature>
<proteinExistence type="predicted"/>
<dbReference type="InterPro" id="IPR000845">
    <property type="entry name" value="Nucleoside_phosphorylase_d"/>
</dbReference>
<dbReference type="PRINTS" id="PR01415">
    <property type="entry name" value="ANKYRIN"/>
</dbReference>
<feature type="domain" description="Nephrocystin 3-like N-terminal" evidence="5">
    <location>
        <begin position="359"/>
        <end position="531"/>
    </location>
</feature>
<dbReference type="SMART" id="SM00248">
    <property type="entry name" value="ANK"/>
    <property type="match status" value="11"/>
</dbReference>